<dbReference type="EMBL" id="JAULSN010000003">
    <property type="protein sequence ID" value="KAK3376674.1"/>
    <property type="molecule type" value="Genomic_DNA"/>
</dbReference>
<accession>A0AAE0KH82</accession>
<proteinExistence type="predicted"/>
<reference evidence="2" key="2">
    <citation type="submission" date="2023-06" db="EMBL/GenBank/DDBJ databases">
        <authorList>
            <consortium name="Lawrence Berkeley National Laboratory"/>
            <person name="Haridas S."/>
            <person name="Hensen N."/>
            <person name="Bonometti L."/>
            <person name="Westerberg I."/>
            <person name="Brannstrom I.O."/>
            <person name="Guillou S."/>
            <person name="Cros-Aarteil S."/>
            <person name="Calhoun S."/>
            <person name="Kuo A."/>
            <person name="Mondo S."/>
            <person name="Pangilinan J."/>
            <person name="Riley R."/>
            <person name="Labutti K."/>
            <person name="Andreopoulos B."/>
            <person name="Lipzen A."/>
            <person name="Chen C."/>
            <person name="Yanf M."/>
            <person name="Daum C."/>
            <person name="Ng V."/>
            <person name="Clum A."/>
            <person name="Steindorff A."/>
            <person name="Ohm R."/>
            <person name="Martin F."/>
            <person name="Silar P."/>
            <person name="Natvig D."/>
            <person name="Lalanne C."/>
            <person name="Gautier V."/>
            <person name="Ament-Velasquez S.L."/>
            <person name="Kruys A."/>
            <person name="Hutchinson M.I."/>
            <person name="Powell A.J."/>
            <person name="Barry K."/>
            <person name="Miller A.N."/>
            <person name="Grigoriev I.V."/>
            <person name="Debuchy R."/>
            <person name="Gladieux P."/>
            <person name="Thoren M.H."/>
            <person name="Johannesson H."/>
        </authorList>
    </citation>
    <scope>NUCLEOTIDE SEQUENCE</scope>
    <source>
        <strain evidence="2">CBS 958.72</strain>
    </source>
</reference>
<name>A0AAE0KH82_9PEZI</name>
<dbReference type="AlphaFoldDB" id="A0AAE0KH82"/>
<reference evidence="2" key="1">
    <citation type="journal article" date="2023" name="Mol. Phylogenet. Evol.">
        <title>Genome-scale phylogeny and comparative genomics of the fungal order Sordariales.</title>
        <authorList>
            <person name="Hensen N."/>
            <person name="Bonometti L."/>
            <person name="Westerberg I."/>
            <person name="Brannstrom I.O."/>
            <person name="Guillou S."/>
            <person name="Cros-Aarteil S."/>
            <person name="Calhoun S."/>
            <person name="Haridas S."/>
            <person name="Kuo A."/>
            <person name="Mondo S."/>
            <person name="Pangilinan J."/>
            <person name="Riley R."/>
            <person name="LaButti K."/>
            <person name="Andreopoulos B."/>
            <person name="Lipzen A."/>
            <person name="Chen C."/>
            <person name="Yan M."/>
            <person name="Daum C."/>
            <person name="Ng V."/>
            <person name="Clum A."/>
            <person name="Steindorff A."/>
            <person name="Ohm R.A."/>
            <person name="Martin F."/>
            <person name="Silar P."/>
            <person name="Natvig D.O."/>
            <person name="Lalanne C."/>
            <person name="Gautier V."/>
            <person name="Ament-Velasquez S.L."/>
            <person name="Kruys A."/>
            <person name="Hutchinson M.I."/>
            <person name="Powell A.J."/>
            <person name="Barry K."/>
            <person name="Miller A.N."/>
            <person name="Grigoriev I.V."/>
            <person name="Debuchy R."/>
            <person name="Gladieux P."/>
            <person name="Hiltunen Thoren M."/>
            <person name="Johannesson H."/>
        </authorList>
    </citation>
    <scope>NUCLEOTIDE SEQUENCE</scope>
    <source>
        <strain evidence="2">CBS 958.72</strain>
    </source>
</reference>
<evidence type="ECO:0000313" key="2">
    <source>
        <dbReference type="EMBL" id="KAK3376674.1"/>
    </source>
</evidence>
<evidence type="ECO:0000313" key="3">
    <source>
        <dbReference type="Proteomes" id="UP001287356"/>
    </source>
</evidence>
<organism evidence="2 3">
    <name type="scientific">Lasiosphaeria ovina</name>
    <dbReference type="NCBI Taxonomy" id="92902"/>
    <lineage>
        <taxon>Eukaryota</taxon>
        <taxon>Fungi</taxon>
        <taxon>Dikarya</taxon>
        <taxon>Ascomycota</taxon>
        <taxon>Pezizomycotina</taxon>
        <taxon>Sordariomycetes</taxon>
        <taxon>Sordariomycetidae</taxon>
        <taxon>Sordariales</taxon>
        <taxon>Lasiosphaeriaceae</taxon>
        <taxon>Lasiosphaeria</taxon>
    </lineage>
</organism>
<feature type="region of interest" description="Disordered" evidence="1">
    <location>
        <begin position="188"/>
        <end position="210"/>
    </location>
</feature>
<gene>
    <name evidence="2" type="ORF">B0T24DRAFT_619309</name>
</gene>
<feature type="compositionally biased region" description="Polar residues" evidence="1">
    <location>
        <begin position="200"/>
        <end position="210"/>
    </location>
</feature>
<protein>
    <submittedName>
        <fullName evidence="2">Uncharacterized protein</fullName>
    </submittedName>
</protein>
<dbReference type="Proteomes" id="UP001287356">
    <property type="component" value="Unassembled WGS sequence"/>
</dbReference>
<sequence>MALFATWGNRYMYCTVLYLHMPAPSEKAFSCHSFNMKFLAPSLLSLGSGAFAASCLLDQPRRSNEPNGTQIAAALTPDLQPGRVCSGWRINDIYQLNITYNHWDVLYYVERKDNTQLLRHCQEAFTNIIDQCVVNGNFWGGTWSLDGEYYKLSNNAYPANGLSPQGDGQRRSQPLRQALPVLQQTRSRRHLSVATPPSFPSGSSVLASAS</sequence>
<evidence type="ECO:0000256" key="1">
    <source>
        <dbReference type="SAM" id="MobiDB-lite"/>
    </source>
</evidence>
<keyword evidence="3" id="KW-1185">Reference proteome</keyword>
<comment type="caution">
    <text evidence="2">The sequence shown here is derived from an EMBL/GenBank/DDBJ whole genome shotgun (WGS) entry which is preliminary data.</text>
</comment>